<evidence type="ECO:0000256" key="7">
    <source>
        <dbReference type="SAM" id="Phobius"/>
    </source>
</evidence>
<dbReference type="Pfam" id="PF01757">
    <property type="entry name" value="Acyl_transf_3"/>
    <property type="match status" value="1"/>
</dbReference>
<dbReference type="EMBL" id="JAOQJV010000004">
    <property type="protein sequence ID" value="MCU6699526.1"/>
    <property type="molecule type" value="Genomic_DNA"/>
</dbReference>
<reference evidence="9 10" key="1">
    <citation type="journal article" date="2021" name="ISME Commun">
        <title>Automated analysis of genomic sequences facilitates high-throughput and comprehensive description of bacteria.</title>
        <authorList>
            <person name="Hitch T.C.A."/>
        </authorList>
    </citation>
    <scope>NUCLEOTIDE SEQUENCE [LARGE SCALE GENOMIC DNA]</scope>
    <source>
        <strain evidence="9 10">Sanger_02</strain>
    </source>
</reference>
<feature type="transmembrane region" description="Helical" evidence="7">
    <location>
        <begin position="251"/>
        <end position="268"/>
    </location>
</feature>
<evidence type="ECO:0000256" key="1">
    <source>
        <dbReference type="ARBA" id="ARBA00004651"/>
    </source>
</evidence>
<evidence type="ECO:0000256" key="2">
    <source>
        <dbReference type="ARBA" id="ARBA00007400"/>
    </source>
</evidence>
<organism evidence="9 10">
    <name type="scientific">Dorea ammoniilytica</name>
    <dbReference type="NCBI Taxonomy" id="2981788"/>
    <lineage>
        <taxon>Bacteria</taxon>
        <taxon>Bacillati</taxon>
        <taxon>Bacillota</taxon>
        <taxon>Clostridia</taxon>
        <taxon>Lachnospirales</taxon>
        <taxon>Lachnospiraceae</taxon>
        <taxon>Dorea</taxon>
    </lineage>
</organism>
<comment type="caution">
    <text evidence="9">The sequence shown here is derived from an EMBL/GenBank/DDBJ whole genome shotgun (WGS) entry which is preliminary data.</text>
</comment>
<feature type="transmembrane region" description="Helical" evidence="7">
    <location>
        <begin position="12"/>
        <end position="31"/>
    </location>
</feature>
<feature type="transmembrane region" description="Helical" evidence="7">
    <location>
        <begin position="51"/>
        <end position="71"/>
    </location>
</feature>
<feature type="transmembrane region" description="Helical" evidence="7">
    <location>
        <begin position="308"/>
        <end position="325"/>
    </location>
</feature>
<evidence type="ECO:0000256" key="6">
    <source>
        <dbReference type="ARBA" id="ARBA00023136"/>
    </source>
</evidence>
<sequence>MNKKIFTWNLLSIYRTELMGCSILGIILFHWSENCSNHGIPLTGFLKLFSLGNRFVDVFLILSGIGLYYSYRKNEDTKNFYIRRMFNILPSYCIIAMPYWIYYDLIFSTRTWMNVLLDFSFISFVTEACRRFWFIGLIIVLYLLFPAFYKIIYHWKNRWIGTALSFAVYLIFAAGLWKTAPSVYSNIEIALGRIPCFILGIFLGEKVYNKQHITKKPLAAAYAGLLSSTALIKFCRLPFLTNVADRSIEGIFYALSFLLILITLLAFIENLKIYSVIKILLCVPGRMTMEIYLLHVAFRSIFDYPADFTNYHLLIAASILLAFPIHKAGKAVSQFFRS</sequence>
<gene>
    <name evidence="9" type="ORF">OCV65_04660</name>
</gene>
<keyword evidence="10" id="KW-1185">Reference proteome</keyword>
<feature type="transmembrane region" description="Helical" evidence="7">
    <location>
        <begin position="189"/>
        <end position="208"/>
    </location>
</feature>
<keyword evidence="3" id="KW-1003">Cell membrane</keyword>
<evidence type="ECO:0000259" key="8">
    <source>
        <dbReference type="Pfam" id="PF01757"/>
    </source>
</evidence>
<comment type="subcellular location">
    <subcellularLocation>
        <location evidence="1">Cell membrane</location>
        <topology evidence="1">Multi-pass membrane protein</topology>
    </subcellularLocation>
</comment>
<evidence type="ECO:0000256" key="4">
    <source>
        <dbReference type="ARBA" id="ARBA00022692"/>
    </source>
</evidence>
<dbReference type="PANTHER" id="PTHR40074">
    <property type="entry name" value="O-ACETYLTRANSFERASE WECH"/>
    <property type="match status" value="1"/>
</dbReference>
<comment type="similarity">
    <text evidence="2">Belongs to the acyltransferase 3 family.</text>
</comment>
<keyword evidence="5 7" id="KW-1133">Transmembrane helix</keyword>
<keyword evidence="9" id="KW-0808">Transferase</keyword>
<accession>A0ABT2S4K9</accession>
<proteinExistence type="inferred from homology"/>
<evidence type="ECO:0000313" key="10">
    <source>
        <dbReference type="Proteomes" id="UP001207605"/>
    </source>
</evidence>
<feature type="transmembrane region" description="Helical" evidence="7">
    <location>
        <begin position="220"/>
        <end position="239"/>
    </location>
</feature>
<dbReference type="GO" id="GO:0016746">
    <property type="term" value="F:acyltransferase activity"/>
    <property type="evidence" value="ECO:0007669"/>
    <property type="project" value="UniProtKB-KW"/>
</dbReference>
<evidence type="ECO:0000256" key="3">
    <source>
        <dbReference type="ARBA" id="ARBA00022475"/>
    </source>
</evidence>
<keyword evidence="6 7" id="KW-0472">Membrane</keyword>
<name>A0ABT2S4K9_9FIRM</name>
<evidence type="ECO:0000313" key="9">
    <source>
        <dbReference type="EMBL" id="MCU6699526.1"/>
    </source>
</evidence>
<keyword evidence="9" id="KW-0012">Acyltransferase</keyword>
<keyword evidence="4 7" id="KW-0812">Transmembrane</keyword>
<dbReference type="Proteomes" id="UP001207605">
    <property type="component" value="Unassembled WGS sequence"/>
</dbReference>
<feature type="domain" description="Acyltransferase 3" evidence="8">
    <location>
        <begin position="20"/>
        <end position="323"/>
    </location>
</feature>
<dbReference type="PANTHER" id="PTHR40074:SF2">
    <property type="entry name" value="O-ACETYLTRANSFERASE WECH"/>
    <property type="match status" value="1"/>
</dbReference>
<dbReference type="RefSeq" id="WP_262581102.1">
    <property type="nucleotide sequence ID" value="NZ_JAOQJV010000004.1"/>
</dbReference>
<protein>
    <submittedName>
        <fullName evidence="9">Acyltransferase</fullName>
    </submittedName>
</protein>
<feature type="transmembrane region" description="Helical" evidence="7">
    <location>
        <begin position="159"/>
        <end position="177"/>
    </location>
</feature>
<evidence type="ECO:0000256" key="5">
    <source>
        <dbReference type="ARBA" id="ARBA00022989"/>
    </source>
</evidence>
<feature type="transmembrane region" description="Helical" evidence="7">
    <location>
        <begin position="132"/>
        <end position="152"/>
    </location>
</feature>
<dbReference type="InterPro" id="IPR002656">
    <property type="entry name" value="Acyl_transf_3_dom"/>
</dbReference>
<feature type="transmembrane region" description="Helical" evidence="7">
    <location>
        <begin position="92"/>
        <end position="112"/>
    </location>
</feature>
<feature type="transmembrane region" description="Helical" evidence="7">
    <location>
        <begin position="280"/>
        <end position="302"/>
    </location>
</feature>